<organism evidence="2 3">
    <name type="scientific">Methanosuratincola subterraneus</name>
    <dbReference type="NCBI Taxonomy" id="2593994"/>
    <lineage>
        <taxon>Archaea</taxon>
        <taxon>Thermoproteota</taxon>
        <taxon>Methanosuratincolia</taxon>
        <taxon>Candidatus Methanomethylicales</taxon>
        <taxon>Candidatus Methanomethylicaceae</taxon>
        <taxon>Candidatus Methanosuratincola (ex Vanwonterghem et al. 2016)</taxon>
    </lineage>
</organism>
<dbReference type="Proteomes" id="UP000288215">
    <property type="component" value="Unassembled WGS sequence"/>
</dbReference>
<evidence type="ECO:0000313" key="2">
    <source>
        <dbReference type="EMBL" id="RWX72973.1"/>
    </source>
</evidence>
<reference evidence="2 3" key="1">
    <citation type="submission" date="2018-12" db="EMBL/GenBank/DDBJ databases">
        <title>The complete genome of the methanogenic archaea of the candidate phylum Verstraetearchaeota, obtained from the metagenome of underground thermal water.</title>
        <authorList>
            <person name="Kadnikov V.V."/>
            <person name="Mardanov A.V."/>
            <person name="Beletsky A.V."/>
            <person name="Karnachuk O.V."/>
            <person name="Ravin N.V."/>
        </authorList>
    </citation>
    <scope>NUCLEOTIDE SEQUENCE [LARGE SCALE GENOMIC DNA]</scope>
    <source>
        <strain evidence="2">Ch88</strain>
    </source>
</reference>
<dbReference type="EMBL" id="RXGA01000003">
    <property type="protein sequence ID" value="RWX72973.1"/>
    <property type="molecule type" value="Genomic_DNA"/>
</dbReference>
<dbReference type="InterPro" id="IPR012022">
    <property type="entry name" value="UCP005295"/>
</dbReference>
<dbReference type="InterPro" id="IPR032466">
    <property type="entry name" value="Metal_Hydrolase"/>
</dbReference>
<dbReference type="AlphaFoldDB" id="A0A444L5V4"/>
<keyword evidence="1" id="KW-0479">Metal-binding</keyword>
<dbReference type="InterPro" id="IPR001130">
    <property type="entry name" value="TatD-like"/>
</dbReference>
<name>A0A444L5V4_METS7</name>
<keyword evidence="1" id="KW-0378">Hydrolase</keyword>
<dbReference type="PIRSF" id="PIRSF005295">
    <property type="entry name" value="UCP005295_TatD"/>
    <property type="match status" value="1"/>
</dbReference>
<dbReference type="PANTHER" id="PTHR42658">
    <property type="entry name" value="HYDROLASE TATD"/>
    <property type="match status" value="1"/>
</dbReference>
<sequence>MKCIDSHTHTYFRGPEDLELMSVSGVEGVVLCSYFPVQPTGASTVFDFFKFLAEEEAARLASYGIDFRLAMGIHPKFIPKYELDLAIERVLAIFDNSLANALGEVGLETGSEDEVDILVKQLRIANEYDRPVIVYTPQKNKEAIVEKLLQILKEECPEPTRVVVDHLTPQLVPRVRELGFNAGLTVQQGKLTPCDVKEIVEKHGPEGIIVNSGLGCEPSDPLAVLRTAKYLDRSGIGGRDIQLVTYSNARSVIWF</sequence>
<dbReference type="SUPFAM" id="SSF51556">
    <property type="entry name" value="Metallo-dependent hydrolases"/>
    <property type="match status" value="1"/>
</dbReference>
<accession>A0A444L5V4</accession>
<evidence type="ECO:0000313" key="3">
    <source>
        <dbReference type="Proteomes" id="UP000288215"/>
    </source>
</evidence>
<dbReference type="GO" id="GO:0046872">
    <property type="term" value="F:metal ion binding"/>
    <property type="evidence" value="ECO:0007669"/>
    <property type="project" value="UniProtKB-KW"/>
</dbReference>
<dbReference type="CDD" id="cd01292">
    <property type="entry name" value="metallo-dependent_hydrolases"/>
    <property type="match status" value="1"/>
</dbReference>
<proteinExistence type="inferred from homology"/>
<gene>
    <name evidence="2" type="ORF">Metus_0947</name>
</gene>
<comment type="similarity">
    <text evidence="1">Belongs to the metallo-dependent hydrolases superfamily.</text>
</comment>
<comment type="caution">
    <text evidence="2">The sequence shown here is derived from an EMBL/GenBank/DDBJ whole genome shotgun (WGS) entry which is preliminary data.</text>
</comment>
<evidence type="ECO:0000256" key="1">
    <source>
        <dbReference type="PIRNR" id="PIRNR005295"/>
    </source>
</evidence>
<dbReference type="GO" id="GO:0016788">
    <property type="term" value="F:hydrolase activity, acting on ester bonds"/>
    <property type="evidence" value="ECO:0007669"/>
    <property type="project" value="UniProtKB-UniRule"/>
</dbReference>
<dbReference type="Gene3D" id="3.20.20.140">
    <property type="entry name" value="Metal-dependent hydrolases"/>
    <property type="match status" value="1"/>
</dbReference>
<dbReference type="Pfam" id="PF01026">
    <property type="entry name" value="TatD_DNase"/>
    <property type="match status" value="1"/>
</dbReference>
<dbReference type="PANTHER" id="PTHR42658:SF1">
    <property type="entry name" value="HYDROLASE TATD"/>
    <property type="match status" value="1"/>
</dbReference>
<protein>
    <submittedName>
        <fullName evidence="2">Uncharacterized protein</fullName>
    </submittedName>
</protein>